<feature type="signal peptide" evidence="4">
    <location>
        <begin position="1"/>
        <end position="22"/>
    </location>
</feature>
<dbReference type="Pfam" id="PF01547">
    <property type="entry name" value="SBP_bac_1"/>
    <property type="match status" value="1"/>
</dbReference>
<name>A0A8J8B3B7_9FIRM</name>
<gene>
    <name evidence="5" type="ORF">KCX82_20090</name>
</gene>
<comment type="similarity">
    <text evidence="1">Belongs to the bacterial solute-binding protein 1 family.</text>
</comment>
<evidence type="ECO:0000256" key="2">
    <source>
        <dbReference type="ARBA" id="ARBA00022448"/>
    </source>
</evidence>
<reference evidence="5" key="1">
    <citation type="submission" date="2021-04" db="EMBL/GenBank/DDBJ databases">
        <title>Sinoanaerobacter chloroacetimidivorans sp. nov., an obligate anaerobic bacterium isolated from anaerobic sludge.</title>
        <authorList>
            <person name="Bao Y."/>
        </authorList>
    </citation>
    <scope>NUCLEOTIDE SEQUENCE</scope>
    <source>
        <strain evidence="5">BAD-6</strain>
    </source>
</reference>
<comment type="caution">
    <text evidence="5">The sequence shown here is derived from an EMBL/GenBank/DDBJ whole genome shotgun (WGS) entry which is preliminary data.</text>
</comment>
<feature type="chain" id="PRO_5038635774" evidence="4">
    <location>
        <begin position="23"/>
        <end position="412"/>
    </location>
</feature>
<accession>A0A8J8B3B7</accession>
<keyword evidence="6" id="KW-1185">Reference proteome</keyword>
<protein>
    <submittedName>
        <fullName evidence="5">Extracellular solute-binding protein</fullName>
    </submittedName>
</protein>
<evidence type="ECO:0000256" key="4">
    <source>
        <dbReference type="SAM" id="SignalP"/>
    </source>
</evidence>
<dbReference type="PROSITE" id="PS51257">
    <property type="entry name" value="PROKAR_LIPOPROTEIN"/>
    <property type="match status" value="1"/>
</dbReference>
<dbReference type="GO" id="GO:1901982">
    <property type="term" value="F:maltose binding"/>
    <property type="evidence" value="ECO:0007669"/>
    <property type="project" value="TreeGrafter"/>
</dbReference>
<keyword evidence="2" id="KW-0813">Transport</keyword>
<evidence type="ECO:0000313" key="6">
    <source>
        <dbReference type="Proteomes" id="UP000675664"/>
    </source>
</evidence>
<dbReference type="GO" id="GO:0055052">
    <property type="term" value="C:ATP-binding cassette (ABC) transporter complex, substrate-binding subunit-containing"/>
    <property type="evidence" value="ECO:0007669"/>
    <property type="project" value="TreeGrafter"/>
</dbReference>
<dbReference type="PANTHER" id="PTHR30061:SF50">
    <property type="entry name" value="MALTOSE_MALTODEXTRIN-BINDING PERIPLASMIC PROTEIN"/>
    <property type="match status" value="1"/>
</dbReference>
<dbReference type="InterPro" id="IPR006059">
    <property type="entry name" value="SBP"/>
</dbReference>
<sequence>MKRKLSILLVLCLLVTMLAACGGGEKEADTSGEPVKLVVAARGGSHVDVLEAVKGDFEAENNCTIEVLGLEATDLKQKISLDSQNKTGAYDLAMADDPWMPELCEAGIFANLTEMGYKEDSDFVKASLDIGKHPYAEGDLYALPFAGNVQLLFYNKQVLDDKGFSVPESWEDILKISKAVNGKDGKVGYVIRGQQGNPIVSDYLPVLWAFGGDVFDENWNVTIDSKEAKEALKLYMDLLANGANYEKNDIVAAVSDGKAAMSLGWPSWYISGESATAEYASIPSKATSSSNAYPTGMIGNWMMGVTANSANSELAMKFLEYVTSADVQKKAAEFGGVPTRTSVFTDSELTAKYPYFETILVGTENSVVRPRTPLWTDIETAYGAELSSAISGTKSIDQALADAKAAIEAIMK</sequence>
<dbReference type="PANTHER" id="PTHR30061">
    <property type="entry name" value="MALTOSE-BINDING PERIPLASMIC PROTEIN"/>
    <property type="match status" value="1"/>
</dbReference>
<reference evidence="5" key="2">
    <citation type="submission" date="2021-04" db="EMBL/GenBank/DDBJ databases">
        <authorList>
            <person name="Liu J."/>
        </authorList>
    </citation>
    <scope>NUCLEOTIDE SEQUENCE</scope>
    <source>
        <strain evidence="5">BAD-6</strain>
    </source>
</reference>
<evidence type="ECO:0000256" key="3">
    <source>
        <dbReference type="ARBA" id="ARBA00022729"/>
    </source>
</evidence>
<dbReference type="Gene3D" id="3.40.190.10">
    <property type="entry name" value="Periplasmic binding protein-like II"/>
    <property type="match status" value="2"/>
</dbReference>
<dbReference type="GO" id="GO:0042956">
    <property type="term" value="P:maltodextrin transmembrane transport"/>
    <property type="evidence" value="ECO:0007669"/>
    <property type="project" value="TreeGrafter"/>
</dbReference>
<dbReference type="GO" id="GO:0015768">
    <property type="term" value="P:maltose transport"/>
    <property type="evidence" value="ECO:0007669"/>
    <property type="project" value="TreeGrafter"/>
</dbReference>
<dbReference type="SUPFAM" id="SSF53850">
    <property type="entry name" value="Periplasmic binding protein-like II"/>
    <property type="match status" value="1"/>
</dbReference>
<dbReference type="RefSeq" id="WP_227020303.1">
    <property type="nucleotide sequence ID" value="NZ_JAGSND010000022.1"/>
</dbReference>
<dbReference type="AlphaFoldDB" id="A0A8J8B3B7"/>
<organism evidence="5 6">
    <name type="scientific">Sinanaerobacter chloroacetimidivorans</name>
    <dbReference type="NCBI Taxonomy" id="2818044"/>
    <lineage>
        <taxon>Bacteria</taxon>
        <taxon>Bacillati</taxon>
        <taxon>Bacillota</taxon>
        <taxon>Clostridia</taxon>
        <taxon>Peptostreptococcales</taxon>
        <taxon>Anaerovoracaceae</taxon>
        <taxon>Sinanaerobacter</taxon>
    </lineage>
</organism>
<proteinExistence type="inferred from homology"/>
<keyword evidence="3 4" id="KW-0732">Signal</keyword>
<evidence type="ECO:0000313" key="5">
    <source>
        <dbReference type="EMBL" id="MBR0600189.1"/>
    </source>
</evidence>
<dbReference type="Proteomes" id="UP000675664">
    <property type="component" value="Unassembled WGS sequence"/>
</dbReference>
<evidence type="ECO:0000256" key="1">
    <source>
        <dbReference type="ARBA" id="ARBA00008520"/>
    </source>
</evidence>
<dbReference type="EMBL" id="JAGSND010000022">
    <property type="protein sequence ID" value="MBR0600189.1"/>
    <property type="molecule type" value="Genomic_DNA"/>
</dbReference>